<sequence>MQVISLHAWRTFKGLPEPYSSRIRADWYSVMQHAERIRTGNGLIDGTVPRTLRECGIEDRTPGEYRAYHHMLFHFFIFGDDSRVKCKERRVAEQGGSRHA</sequence>
<organism evidence="1 2">
    <name type="scientific">Candidatus Kaiserbacteria bacterium RIFCSPHIGHO2_01_FULL_54_36</name>
    <dbReference type="NCBI Taxonomy" id="1798482"/>
    <lineage>
        <taxon>Bacteria</taxon>
        <taxon>Candidatus Kaiseribacteriota</taxon>
    </lineage>
</organism>
<dbReference type="STRING" id="1798482.A2763_02555"/>
<name>A0A1F6CPJ3_9BACT</name>
<accession>A0A1F6CPJ3</accession>
<dbReference type="Proteomes" id="UP000178370">
    <property type="component" value="Unassembled WGS sequence"/>
</dbReference>
<dbReference type="AlphaFoldDB" id="A0A1F6CPJ3"/>
<comment type="caution">
    <text evidence="1">The sequence shown here is derived from an EMBL/GenBank/DDBJ whole genome shotgun (WGS) entry which is preliminary data.</text>
</comment>
<evidence type="ECO:0000313" key="1">
    <source>
        <dbReference type="EMBL" id="OGG50782.1"/>
    </source>
</evidence>
<gene>
    <name evidence="1" type="ORF">A2763_02555</name>
</gene>
<reference evidence="1 2" key="1">
    <citation type="journal article" date="2016" name="Nat. Commun.">
        <title>Thousands of microbial genomes shed light on interconnected biogeochemical processes in an aquifer system.</title>
        <authorList>
            <person name="Anantharaman K."/>
            <person name="Brown C.T."/>
            <person name="Hug L.A."/>
            <person name="Sharon I."/>
            <person name="Castelle C.J."/>
            <person name="Probst A.J."/>
            <person name="Thomas B.C."/>
            <person name="Singh A."/>
            <person name="Wilkins M.J."/>
            <person name="Karaoz U."/>
            <person name="Brodie E.L."/>
            <person name="Williams K.H."/>
            <person name="Hubbard S.S."/>
            <person name="Banfield J.F."/>
        </authorList>
    </citation>
    <scope>NUCLEOTIDE SEQUENCE [LARGE SCALE GENOMIC DNA]</scope>
</reference>
<protein>
    <submittedName>
        <fullName evidence="1">Uncharacterized protein</fullName>
    </submittedName>
</protein>
<evidence type="ECO:0000313" key="2">
    <source>
        <dbReference type="Proteomes" id="UP000178370"/>
    </source>
</evidence>
<proteinExistence type="predicted"/>
<dbReference type="EMBL" id="MFKV01000007">
    <property type="protein sequence ID" value="OGG50782.1"/>
    <property type="molecule type" value="Genomic_DNA"/>
</dbReference>